<protein>
    <submittedName>
        <fullName evidence="8">Transcription factor 21</fullName>
    </submittedName>
</protein>
<accession>A0A3M7QL63</accession>
<reference evidence="8 9" key="1">
    <citation type="journal article" date="2018" name="Sci. Rep.">
        <title>Genomic signatures of local adaptation to the degree of environmental predictability in rotifers.</title>
        <authorList>
            <person name="Franch-Gras L."/>
            <person name="Hahn C."/>
            <person name="Garcia-Roger E.M."/>
            <person name="Carmona M.J."/>
            <person name="Serra M."/>
            <person name="Gomez A."/>
        </authorList>
    </citation>
    <scope>NUCLEOTIDE SEQUENCE [LARGE SCALE GENOMIC DNA]</scope>
    <source>
        <strain evidence="8">HYR1</strain>
    </source>
</reference>
<keyword evidence="5" id="KW-0539">Nucleus</keyword>
<feature type="domain" description="BHLH" evidence="7">
    <location>
        <begin position="31"/>
        <end position="83"/>
    </location>
</feature>
<keyword evidence="9" id="KW-1185">Reference proteome</keyword>
<comment type="subcellular location">
    <subcellularLocation>
        <location evidence="1">Nucleus</location>
    </subcellularLocation>
</comment>
<proteinExistence type="predicted"/>
<dbReference type="Proteomes" id="UP000276133">
    <property type="component" value="Unassembled WGS sequence"/>
</dbReference>
<name>A0A3M7QL63_BRAPC</name>
<keyword evidence="4" id="KW-0804">Transcription</keyword>
<dbReference type="InterPro" id="IPR050283">
    <property type="entry name" value="E-box_TF_Regulators"/>
</dbReference>
<dbReference type="GO" id="GO:0005634">
    <property type="term" value="C:nucleus"/>
    <property type="evidence" value="ECO:0007669"/>
    <property type="project" value="UniProtKB-SubCell"/>
</dbReference>
<dbReference type="Gene3D" id="4.10.280.10">
    <property type="entry name" value="Helix-loop-helix DNA-binding domain"/>
    <property type="match status" value="1"/>
</dbReference>
<dbReference type="AlphaFoldDB" id="A0A3M7QL63"/>
<evidence type="ECO:0000256" key="1">
    <source>
        <dbReference type="ARBA" id="ARBA00004123"/>
    </source>
</evidence>
<dbReference type="SMART" id="SM00353">
    <property type="entry name" value="HLH"/>
    <property type="match status" value="1"/>
</dbReference>
<gene>
    <name evidence="8" type="ORF">BpHYR1_036912</name>
</gene>
<comment type="caution">
    <text evidence="8">The sequence shown here is derived from an EMBL/GenBank/DDBJ whole genome shotgun (WGS) entry which is preliminary data.</text>
</comment>
<dbReference type="STRING" id="10195.A0A3M7QL63"/>
<feature type="non-terminal residue" evidence="8">
    <location>
        <position position="147"/>
    </location>
</feature>
<evidence type="ECO:0000313" key="8">
    <source>
        <dbReference type="EMBL" id="RNA11781.1"/>
    </source>
</evidence>
<dbReference type="GO" id="GO:0046983">
    <property type="term" value="F:protein dimerization activity"/>
    <property type="evidence" value="ECO:0007669"/>
    <property type="project" value="InterPro"/>
</dbReference>
<dbReference type="InterPro" id="IPR036638">
    <property type="entry name" value="HLH_DNA-bd_sf"/>
</dbReference>
<sequence>MGRKRKADSGTPSLVNQNDSSNSSITSLNSLQRSAANDRERTRMRVLSKAFVRLKTSLPWVPSDTKLSKLDTLKLAASYIAYLTQLLDNDDENSSILLCQNLETGYSSSKMVSSIRLSPIDMQHIINQHLFVPQIQQQNHNYVNHYS</sequence>
<dbReference type="GO" id="GO:0032502">
    <property type="term" value="P:developmental process"/>
    <property type="evidence" value="ECO:0007669"/>
    <property type="project" value="TreeGrafter"/>
</dbReference>
<feature type="region of interest" description="Disordered" evidence="6">
    <location>
        <begin position="1"/>
        <end position="41"/>
    </location>
</feature>
<keyword evidence="2" id="KW-0805">Transcription regulation</keyword>
<evidence type="ECO:0000313" key="9">
    <source>
        <dbReference type="Proteomes" id="UP000276133"/>
    </source>
</evidence>
<dbReference type="PROSITE" id="PS50888">
    <property type="entry name" value="BHLH"/>
    <property type="match status" value="1"/>
</dbReference>
<evidence type="ECO:0000256" key="4">
    <source>
        <dbReference type="ARBA" id="ARBA00023163"/>
    </source>
</evidence>
<dbReference type="FunFam" id="4.10.280.10:FF:000010">
    <property type="entry name" value="Scleraxis bHLH transcription factor"/>
    <property type="match status" value="1"/>
</dbReference>
<organism evidence="8 9">
    <name type="scientific">Brachionus plicatilis</name>
    <name type="common">Marine rotifer</name>
    <name type="synonym">Brachionus muelleri</name>
    <dbReference type="NCBI Taxonomy" id="10195"/>
    <lineage>
        <taxon>Eukaryota</taxon>
        <taxon>Metazoa</taxon>
        <taxon>Spiralia</taxon>
        <taxon>Gnathifera</taxon>
        <taxon>Rotifera</taxon>
        <taxon>Eurotatoria</taxon>
        <taxon>Monogononta</taxon>
        <taxon>Pseudotrocha</taxon>
        <taxon>Ploima</taxon>
        <taxon>Brachionidae</taxon>
        <taxon>Brachionus</taxon>
    </lineage>
</organism>
<dbReference type="EMBL" id="REGN01005848">
    <property type="protein sequence ID" value="RNA11781.1"/>
    <property type="molecule type" value="Genomic_DNA"/>
</dbReference>
<keyword evidence="3" id="KW-0238">DNA-binding</keyword>
<dbReference type="SUPFAM" id="SSF47459">
    <property type="entry name" value="HLH, helix-loop-helix DNA-binding domain"/>
    <property type="match status" value="1"/>
</dbReference>
<dbReference type="GO" id="GO:0000981">
    <property type="term" value="F:DNA-binding transcription factor activity, RNA polymerase II-specific"/>
    <property type="evidence" value="ECO:0007669"/>
    <property type="project" value="TreeGrafter"/>
</dbReference>
<evidence type="ECO:0000256" key="2">
    <source>
        <dbReference type="ARBA" id="ARBA00023015"/>
    </source>
</evidence>
<evidence type="ECO:0000256" key="6">
    <source>
        <dbReference type="SAM" id="MobiDB-lite"/>
    </source>
</evidence>
<dbReference type="OrthoDB" id="6233288at2759"/>
<dbReference type="PANTHER" id="PTHR23349">
    <property type="entry name" value="BASIC HELIX-LOOP-HELIX TRANSCRIPTION FACTOR, TWIST"/>
    <property type="match status" value="1"/>
</dbReference>
<feature type="compositionally biased region" description="Low complexity" evidence="6">
    <location>
        <begin position="16"/>
        <end position="30"/>
    </location>
</feature>
<dbReference type="Pfam" id="PF00010">
    <property type="entry name" value="HLH"/>
    <property type="match status" value="1"/>
</dbReference>
<evidence type="ECO:0000256" key="3">
    <source>
        <dbReference type="ARBA" id="ARBA00023125"/>
    </source>
</evidence>
<dbReference type="PANTHER" id="PTHR23349:SF72">
    <property type="entry name" value="HLH54F"/>
    <property type="match status" value="1"/>
</dbReference>
<evidence type="ECO:0000259" key="7">
    <source>
        <dbReference type="PROSITE" id="PS50888"/>
    </source>
</evidence>
<dbReference type="GO" id="GO:0000977">
    <property type="term" value="F:RNA polymerase II transcription regulatory region sequence-specific DNA binding"/>
    <property type="evidence" value="ECO:0007669"/>
    <property type="project" value="TreeGrafter"/>
</dbReference>
<dbReference type="InterPro" id="IPR011598">
    <property type="entry name" value="bHLH_dom"/>
</dbReference>
<evidence type="ECO:0000256" key="5">
    <source>
        <dbReference type="ARBA" id="ARBA00023242"/>
    </source>
</evidence>